<name>A0A7M1LGQ3_9BACT</name>
<gene>
    <name evidence="1" type="ORF">IMC76_07430</name>
</gene>
<sequence length="242" mass="27764">MEFLVTILILVLVVVSFLLYRQNLALKKAKEKPKINTRTEITKLKSIGELSVFKIYSKEIVTRKDSPIESKLWNTLLGWSMTKKQIAVIFEFEIDFIYDLKSRDFSIKELGEGNFKITMPACKYKFSIRDMKIYDEKNSKFMPFLLPDSINGLFGPSFDESEKNQLIDSAKDEIKSMSVKIINDMGDQIHKSASDTLTAIAKNFGANSVEFEFVDKNIEKVDVKDSKVLVDKRVLNSVKNSF</sequence>
<dbReference type="Proteomes" id="UP000594749">
    <property type="component" value="Chromosome"/>
</dbReference>
<organism evidence="1 2">
    <name type="scientific">Campylobacter corcagiensis</name>
    <dbReference type="NCBI Taxonomy" id="1448857"/>
    <lineage>
        <taxon>Bacteria</taxon>
        <taxon>Pseudomonadati</taxon>
        <taxon>Campylobacterota</taxon>
        <taxon>Epsilonproteobacteria</taxon>
        <taxon>Campylobacterales</taxon>
        <taxon>Campylobacteraceae</taxon>
        <taxon>Campylobacter</taxon>
    </lineage>
</organism>
<keyword evidence="2" id="KW-1185">Reference proteome</keyword>
<reference evidence="1 2" key="1">
    <citation type="submission" date="2020-10" db="EMBL/GenBank/DDBJ databases">
        <title>Campylobacter and Helicobacter PacBio genomes.</title>
        <authorList>
            <person name="Lane C."/>
        </authorList>
    </citation>
    <scope>NUCLEOTIDE SEQUENCE [LARGE SCALE GENOMIC DNA]</scope>
    <source>
        <strain evidence="1 2">2016D-0077</strain>
    </source>
</reference>
<evidence type="ECO:0000313" key="1">
    <source>
        <dbReference type="EMBL" id="QOQ87036.1"/>
    </source>
</evidence>
<dbReference type="RefSeq" id="WP_025803391.1">
    <property type="nucleotide sequence ID" value="NZ_CP053842.1"/>
</dbReference>
<dbReference type="AlphaFoldDB" id="A0A7M1LGQ3"/>
<dbReference type="EMBL" id="CP063078">
    <property type="protein sequence ID" value="QOQ87036.1"/>
    <property type="molecule type" value="Genomic_DNA"/>
</dbReference>
<dbReference type="InterPro" id="IPR025324">
    <property type="entry name" value="DUF4230"/>
</dbReference>
<dbReference type="Pfam" id="PF14014">
    <property type="entry name" value="DUF4230"/>
    <property type="match status" value="1"/>
</dbReference>
<protein>
    <submittedName>
        <fullName evidence="1">DUF4230 domain-containing protein</fullName>
    </submittedName>
</protein>
<proteinExistence type="predicted"/>
<accession>A0A7M1LGQ3</accession>
<dbReference type="OrthoDB" id="9797903at2"/>
<evidence type="ECO:0000313" key="2">
    <source>
        <dbReference type="Proteomes" id="UP000594749"/>
    </source>
</evidence>